<evidence type="ECO:0000313" key="2">
    <source>
        <dbReference type="Proteomes" id="UP000828390"/>
    </source>
</evidence>
<reference evidence="1" key="2">
    <citation type="submission" date="2020-11" db="EMBL/GenBank/DDBJ databases">
        <authorList>
            <person name="McCartney M.A."/>
            <person name="Auch B."/>
            <person name="Kono T."/>
            <person name="Mallez S."/>
            <person name="Becker A."/>
            <person name="Gohl D.M."/>
            <person name="Silverstein K.A.T."/>
            <person name="Koren S."/>
            <person name="Bechman K.B."/>
            <person name="Herman A."/>
            <person name="Abrahante J.E."/>
            <person name="Garbe J."/>
        </authorList>
    </citation>
    <scope>NUCLEOTIDE SEQUENCE</scope>
    <source>
        <strain evidence="1">Duluth1</strain>
        <tissue evidence="1">Whole animal</tissue>
    </source>
</reference>
<proteinExistence type="predicted"/>
<protein>
    <submittedName>
        <fullName evidence="1">Uncharacterized protein</fullName>
    </submittedName>
</protein>
<reference evidence="1" key="1">
    <citation type="journal article" date="2019" name="bioRxiv">
        <title>The Genome of the Zebra Mussel, Dreissena polymorpha: A Resource for Invasive Species Research.</title>
        <authorList>
            <person name="McCartney M.A."/>
            <person name="Auch B."/>
            <person name="Kono T."/>
            <person name="Mallez S."/>
            <person name="Zhang Y."/>
            <person name="Obille A."/>
            <person name="Becker A."/>
            <person name="Abrahante J.E."/>
            <person name="Garbe J."/>
            <person name="Badalamenti J.P."/>
            <person name="Herman A."/>
            <person name="Mangelson H."/>
            <person name="Liachko I."/>
            <person name="Sullivan S."/>
            <person name="Sone E.D."/>
            <person name="Koren S."/>
            <person name="Silverstein K.A.T."/>
            <person name="Beckman K.B."/>
            <person name="Gohl D.M."/>
        </authorList>
    </citation>
    <scope>NUCLEOTIDE SEQUENCE</scope>
    <source>
        <strain evidence="1">Duluth1</strain>
        <tissue evidence="1">Whole animal</tissue>
    </source>
</reference>
<dbReference type="EMBL" id="JAIWYP010000006">
    <property type="protein sequence ID" value="KAH3810020.1"/>
    <property type="molecule type" value="Genomic_DNA"/>
</dbReference>
<keyword evidence="2" id="KW-1185">Reference proteome</keyword>
<comment type="caution">
    <text evidence="1">The sequence shown here is derived from an EMBL/GenBank/DDBJ whole genome shotgun (WGS) entry which is preliminary data.</text>
</comment>
<name>A0A9D4JFL0_DREPO</name>
<dbReference type="AlphaFoldDB" id="A0A9D4JFL0"/>
<organism evidence="1 2">
    <name type="scientific">Dreissena polymorpha</name>
    <name type="common">Zebra mussel</name>
    <name type="synonym">Mytilus polymorpha</name>
    <dbReference type="NCBI Taxonomy" id="45954"/>
    <lineage>
        <taxon>Eukaryota</taxon>
        <taxon>Metazoa</taxon>
        <taxon>Spiralia</taxon>
        <taxon>Lophotrochozoa</taxon>
        <taxon>Mollusca</taxon>
        <taxon>Bivalvia</taxon>
        <taxon>Autobranchia</taxon>
        <taxon>Heteroconchia</taxon>
        <taxon>Euheterodonta</taxon>
        <taxon>Imparidentia</taxon>
        <taxon>Neoheterodontei</taxon>
        <taxon>Myida</taxon>
        <taxon>Dreissenoidea</taxon>
        <taxon>Dreissenidae</taxon>
        <taxon>Dreissena</taxon>
    </lineage>
</organism>
<gene>
    <name evidence="1" type="ORF">DPMN_138402</name>
</gene>
<accession>A0A9D4JFL0</accession>
<evidence type="ECO:0000313" key="1">
    <source>
        <dbReference type="EMBL" id="KAH3810020.1"/>
    </source>
</evidence>
<sequence>MLRNRPKMTIYVDGQDFDVSMSLMDACLSSPISDVNKQLFPCVCRLHNLCLERSSDKGFGLRCDGTGSNKQHTSTGSSI</sequence>
<dbReference type="Proteomes" id="UP000828390">
    <property type="component" value="Unassembled WGS sequence"/>
</dbReference>